<reference evidence="1" key="1">
    <citation type="submission" date="2020-10" db="EMBL/GenBank/DDBJ databases">
        <authorList>
            <person name="Gilroy R."/>
        </authorList>
    </citation>
    <scope>NUCLEOTIDE SEQUENCE</scope>
    <source>
        <strain evidence="1">6919</strain>
    </source>
</reference>
<proteinExistence type="predicted"/>
<comment type="caution">
    <text evidence="1">The sequence shown here is derived from an EMBL/GenBank/DDBJ whole genome shotgun (WGS) entry which is preliminary data.</text>
</comment>
<dbReference type="Proteomes" id="UP000823598">
    <property type="component" value="Unassembled WGS sequence"/>
</dbReference>
<protein>
    <submittedName>
        <fullName evidence="1">T9SS type A sorting domain-containing protein</fullName>
    </submittedName>
</protein>
<dbReference type="InterPro" id="IPR026444">
    <property type="entry name" value="Secre_tail"/>
</dbReference>
<organism evidence="1 2">
    <name type="scientific">Candidatus Limisoma faecipullorum</name>
    <dbReference type="NCBI Taxonomy" id="2840854"/>
    <lineage>
        <taxon>Bacteria</taxon>
        <taxon>Pseudomonadati</taxon>
        <taxon>Bacteroidota</taxon>
        <taxon>Bacteroidia</taxon>
        <taxon>Bacteroidales</taxon>
        <taxon>Candidatus Limisoma</taxon>
    </lineage>
</organism>
<evidence type="ECO:0000313" key="1">
    <source>
        <dbReference type="EMBL" id="MBO8475773.1"/>
    </source>
</evidence>
<dbReference type="EMBL" id="JADIMC010000027">
    <property type="protein sequence ID" value="MBO8475773.1"/>
    <property type="molecule type" value="Genomic_DNA"/>
</dbReference>
<feature type="non-terminal residue" evidence="1">
    <location>
        <position position="1"/>
    </location>
</feature>
<gene>
    <name evidence="1" type="ORF">IAB88_02130</name>
</gene>
<reference evidence="1" key="2">
    <citation type="journal article" date="2021" name="PeerJ">
        <title>Extensive microbial diversity within the chicken gut microbiome revealed by metagenomics and culture.</title>
        <authorList>
            <person name="Gilroy R."/>
            <person name="Ravi A."/>
            <person name="Getino M."/>
            <person name="Pursley I."/>
            <person name="Horton D.L."/>
            <person name="Alikhan N.F."/>
            <person name="Baker D."/>
            <person name="Gharbi K."/>
            <person name="Hall N."/>
            <person name="Watson M."/>
            <person name="Adriaenssens E.M."/>
            <person name="Foster-Nyarko E."/>
            <person name="Jarju S."/>
            <person name="Secka A."/>
            <person name="Antonio M."/>
            <person name="Oren A."/>
            <person name="Chaudhuri R.R."/>
            <person name="La Ragione R."/>
            <person name="Hildebrand F."/>
            <person name="Pallen M.J."/>
        </authorList>
    </citation>
    <scope>NUCLEOTIDE SEQUENCE</scope>
    <source>
        <strain evidence="1">6919</strain>
    </source>
</reference>
<dbReference type="AlphaFoldDB" id="A0A9D9NJW2"/>
<name>A0A9D9NJW2_9BACT</name>
<evidence type="ECO:0000313" key="2">
    <source>
        <dbReference type="Proteomes" id="UP000823598"/>
    </source>
</evidence>
<sequence>GNACSTTIVRSAWDPESGVQMFYSDGNNTLSTLYGTDGSMIDSFASVGEGVVQPAAGTNGLHEMTIGDQNFIVYSEGQYDGAHSCQAIVTTVDADFAFSSMKPLWTVPADGLGQTSDTGTRIHCITSAALPTDANGNEARVVLSFKCYNGMAVYRVAEEGYDPNNLGGVEENVVAAANITVNGDVIAVSETAETIEVYNVAGQKVAQVENTTEVAAPATGLYIVKAVVDGAPVVKKVIVK</sequence>
<dbReference type="NCBIfam" id="TIGR04183">
    <property type="entry name" value="Por_Secre_tail"/>
    <property type="match status" value="1"/>
</dbReference>
<accession>A0A9D9NJW2</accession>